<evidence type="ECO:0000313" key="3">
    <source>
        <dbReference type="Proteomes" id="UP000198662"/>
    </source>
</evidence>
<accession>A0A1G9DAQ7</accession>
<dbReference type="EMBL" id="FNGF01000001">
    <property type="protein sequence ID" value="SDK60874.1"/>
    <property type="molecule type" value="Genomic_DNA"/>
</dbReference>
<feature type="compositionally biased region" description="Basic and acidic residues" evidence="1">
    <location>
        <begin position="262"/>
        <end position="274"/>
    </location>
</feature>
<sequence>MSDAERRDAARPVPESETVTPPAKADRDRWDADRGAADYEPDVYVPADRDHAVGRAPAANPRPDDRDPGTDRAPAVDQERVQQQYGADPGVYRSDAERETAAPQPVSPEPHRYDPEPGLDPAAGREQVSYEPLREPVEREVIDPDPRGGDDDRATFDRAPFDYAANGGTTHDRAPVDRTPDDQGTTEEREPVAPEPVTSTSEAGREPVDHAPTDREVIDPELREQDTVRNREQVDDRPEPAPAIDPEPVDYRPEPVVVPEPVGREPEPATREPGADDTATVARERGADVAHTAADEVKHVARTAREEGLHLAEEARAEARHIADDARAQLREQAEAQTERVTESMRRFGDQLGALADGRTEEAGPLAAYAGAAADELRRAAERVRDGGLDGVLDDTRRFARQRPALFLAGAVVAGFAAGRLLRGGKAAHDEHRDSADDPGTPVDGPAADSTPYGAPVDEPIADPAPYRAPVDGPAARTEEETWR</sequence>
<dbReference type="AlphaFoldDB" id="A0A1G9DAQ7"/>
<feature type="compositionally biased region" description="Basic and acidic residues" evidence="1">
    <location>
        <begin position="1"/>
        <end position="10"/>
    </location>
</feature>
<keyword evidence="3" id="KW-1185">Reference proteome</keyword>
<name>A0A1G9DAQ7_9ACTN</name>
<evidence type="ECO:0000256" key="1">
    <source>
        <dbReference type="SAM" id="MobiDB-lite"/>
    </source>
</evidence>
<gene>
    <name evidence="2" type="ORF">SAMN05216298_0770</name>
</gene>
<feature type="compositionally biased region" description="Basic and acidic residues" evidence="1">
    <location>
        <begin position="203"/>
        <end position="239"/>
    </location>
</feature>
<evidence type="ECO:0000313" key="2">
    <source>
        <dbReference type="EMBL" id="SDK60874.1"/>
    </source>
</evidence>
<reference evidence="3" key="1">
    <citation type="submission" date="2016-10" db="EMBL/GenBank/DDBJ databases">
        <authorList>
            <person name="Varghese N."/>
            <person name="Submissions S."/>
        </authorList>
    </citation>
    <scope>NUCLEOTIDE SEQUENCE [LARGE SCALE GENOMIC DNA]</scope>
    <source>
        <strain evidence="3">CGMCC 4.3147</strain>
    </source>
</reference>
<dbReference type="Proteomes" id="UP000198662">
    <property type="component" value="Unassembled WGS sequence"/>
</dbReference>
<feature type="region of interest" description="Disordered" evidence="1">
    <location>
        <begin position="424"/>
        <end position="484"/>
    </location>
</feature>
<feature type="compositionally biased region" description="Basic and acidic residues" evidence="1">
    <location>
        <begin position="132"/>
        <end position="160"/>
    </location>
</feature>
<feature type="compositionally biased region" description="Basic and acidic residues" evidence="1">
    <location>
        <begin position="170"/>
        <end position="192"/>
    </location>
</feature>
<protein>
    <submittedName>
        <fullName evidence="2">Uncharacterized protein</fullName>
    </submittedName>
</protein>
<organism evidence="2 3">
    <name type="scientific">Glycomyces sambucus</name>
    <dbReference type="NCBI Taxonomy" id="380244"/>
    <lineage>
        <taxon>Bacteria</taxon>
        <taxon>Bacillati</taxon>
        <taxon>Actinomycetota</taxon>
        <taxon>Actinomycetes</taxon>
        <taxon>Glycomycetales</taxon>
        <taxon>Glycomycetaceae</taxon>
        <taxon>Glycomyces</taxon>
    </lineage>
</organism>
<feature type="region of interest" description="Disordered" evidence="1">
    <location>
        <begin position="1"/>
        <end position="280"/>
    </location>
</feature>
<dbReference type="STRING" id="380244.SAMN05216298_0770"/>
<proteinExistence type="predicted"/>
<feature type="compositionally biased region" description="Basic and acidic residues" evidence="1">
    <location>
        <begin position="427"/>
        <end position="436"/>
    </location>
</feature>
<dbReference type="RefSeq" id="WP_176953176.1">
    <property type="nucleotide sequence ID" value="NZ_FNGF01000001.1"/>
</dbReference>
<feature type="compositionally biased region" description="Basic and acidic residues" evidence="1">
    <location>
        <begin position="24"/>
        <end position="37"/>
    </location>
</feature>